<dbReference type="RefSeq" id="WP_349145105.1">
    <property type="nucleotide sequence ID" value="NZ_JBBMFC010000038.1"/>
</dbReference>
<evidence type="ECO:0000313" key="2">
    <source>
        <dbReference type="EMBL" id="MEQ2580011.1"/>
    </source>
</evidence>
<evidence type="ECO:0000259" key="1">
    <source>
        <dbReference type="Pfam" id="PF07796"/>
    </source>
</evidence>
<sequence length="219" mass="24932">MNTVILSCESLEVYVAAAQKTAGTTYPVIWLKQKYHEEPAVMRSHILETIASLPKEVDTVLVAMGFCGGSWDAVTADRRIVLPRVDDCISLLLHTDDVYHPNLKQMGHMYMLDGDPDKFSPELMFQQASEKHGTEEARYLFDMWFTNYSYLDIVDTGMADCYSEAFVEMAQRSADLIKCDLDYTVGSNHLLEKLVSGQWDEQFLMAEPGHKIAHKDFFE</sequence>
<keyword evidence="3" id="KW-1185">Reference proteome</keyword>
<dbReference type="EMBL" id="JBBMFC010000038">
    <property type="protein sequence ID" value="MEQ2580011.1"/>
    <property type="molecule type" value="Genomic_DNA"/>
</dbReference>
<dbReference type="InterPro" id="IPR012437">
    <property type="entry name" value="DUF1638"/>
</dbReference>
<evidence type="ECO:0000313" key="3">
    <source>
        <dbReference type="Proteomes" id="UP001470288"/>
    </source>
</evidence>
<comment type="caution">
    <text evidence="2">The sequence shown here is derived from an EMBL/GenBank/DDBJ whole genome shotgun (WGS) entry which is preliminary data.</text>
</comment>
<protein>
    <submittedName>
        <fullName evidence="2">DUF1638 domain-containing protein</fullName>
    </submittedName>
</protein>
<dbReference type="Proteomes" id="UP001470288">
    <property type="component" value="Unassembled WGS sequence"/>
</dbReference>
<proteinExistence type="predicted"/>
<feature type="domain" description="DUF1638" evidence="1">
    <location>
        <begin position="30"/>
        <end position="194"/>
    </location>
</feature>
<gene>
    <name evidence="2" type="ORF">WMO62_14445</name>
</gene>
<reference evidence="2 3" key="1">
    <citation type="submission" date="2024-03" db="EMBL/GenBank/DDBJ databases">
        <title>Human intestinal bacterial collection.</title>
        <authorList>
            <person name="Pauvert C."/>
            <person name="Hitch T.C.A."/>
            <person name="Clavel T."/>
        </authorList>
    </citation>
    <scope>NUCLEOTIDE SEQUENCE [LARGE SCALE GENOMIC DNA]</scope>
    <source>
        <strain evidence="2 3">CLA-AA-H78B</strain>
    </source>
</reference>
<organism evidence="2 3">
    <name type="scientific">Hominiventricola aquisgranensis</name>
    <dbReference type="NCBI Taxonomy" id="3133164"/>
    <lineage>
        <taxon>Bacteria</taxon>
        <taxon>Bacillati</taxon>
        <taxon>Bacillota</taxon>
        <taxon>Clostridia</taxon>
        <taxon>Lachnospirales</taxon>
        <taxon>Lachnospiraceae</taxon>
        <taxon>Hominiventricola</taxon>
    </lineage>
</organism>
<name>A0ABV1I485_9FIRM</name>
<dbReference type="Pfam" id="PF07796">
    <property type="entry name" value="DUF1638"/>
    <property type="match status" value="1"/>
</dbReference>
<accession>A0ABV1I485</accession>